<sequence length="287" mass="30337">MSGRVVVVTGASRGAGKGIALALGATGDTVYVTGRTEPDLAATAEEIGRRGGTGVPVVCDHADDEQVRGVFERVGAEHGRLDVLVGNATALPAAPPRPGQGFWERPLAEELKPLEVGLRSHYVAAHYAAPLLIAAGGLLVFTSAPGARVHLPGLHGPSYGAGKAGTDKLAYDMARELRPHGVTVLSIWMGVLRTERITPELERRLAGTVLPPFESPEFTGRVVDALANDPGRREYSGRTVWGAELGAKYGVTDVDGSRPDSHREWLGPPSEFPEHTPTYAEFRASTA</sequence>
<dbReference type="PRINTS" id="PR00081">
    <property type="entry name" value="GDHRDH"/>
</dbReference>
<dbReference type="Proteomes" id="UP001428817">
    <property type="component" value="Unassembled WGS sequence"/>
</dbReference>
<feature type="compositionally biased region" description="Basic and acidic residues" evidence="1">
    <location>
        <begin position="255"/>
        <end position="265"/>
    </location>
</feature>
<reference evidence="3" key="1">
    <citation type="journal article" date="2019" name="Int. J. Syst. Evol. Microbiol.">
        <title>The Global Catalogue of Microorganisms (GCM) 10K type strain sequencing project: providing services to taxonomists for standard genome sequencing and annotation.</title>
        <authorList>
            <consortium name="The Broad Institute Genomics Platform"/>
            <consortium name="The Broad Institute Genome Sequencing Center for Infectious Disease"/>
            <person name="Wu L."/>
            <person name="Ma J."/>
        </authorList>
    </citation>
    <scope>NUCLEOTIDE SEQUENCE [LARGE SCALE GENOMIC DNA]</scope>
    <source>
        <strain evidence="3">JCM 18303</strain>
    </source>
</reference>
<evidence type="ECO:0000313" key="3">
    <source>
        <dbReference type="Proteomes" id="UP001428817"/>
    </source>
</evidence>
<evidence type="ECO:0000256" key="1">
    <source>
        <dbReference type="SAM" id="MobiDB-lite"/>
    </source>
</evidence>
<dbReference type="RefSeq" id="WP_185064482.1">
    <property type="nucleotide sequence ID" value="NZ_BAABJP010000007.1"/>
</dbReference>
<organism evidence="2 3">
    <name type="scientific">Pseudonocardia eucalypti</name>
    <dbReference type="NCBI Taxonomy" id="648755"/>
    <lineage>
        <taxon>Bacteria</taxon>
        <taxon>Bacillati</taxon>
        <taxon>Actinomycetota</taxon>
        <taxon>Actinomycetes</taxon>
        <taxon>Pseudonocardiales</taxon>
        <taxon>Pseudonocardiaceae</taxon>
        <taxon>Pseudonocardia</taxon>
    </lineage>
</organism>
<dbReference type="Pfam" id="PF00106">
    <property type="entry name" value="adh_short"/>
    <property type="match status" value="1"/>
</dbReference>
<accession>A0ABP9PS46</accession>
<evidence type="ECO:0000313" key="2">
    <source>
        <dbReference type="EMBL" id="GAA5151208.1"/>
    </source>
</evidence>
<dbReference type="SUPFAM" id="SSF51735">
    <property type="entry name" value="NAD(P)-binding Rossmann-fold domains"/>
    <property type="match status" value="1"/>
</dbReference>
<dbReference type="PANTHER" id="PTHR44147">
    <property type="entry name" value="DEHYDROGENASE/REDUCTASE SDR FAMILY MEMBER 1"/>
    <property type="match status" value="1"/>
</dbReference>
<protein>
    <submittedName>
        <fullName evidence="2">SDR family NAD(P)-dependent oxidoreductase</fullName>
    </submittedName>
</protein>
<keyword evidence="3" id="KW-1185">Reference proteome</keyword>
<dbReference type="Gene3D" id="3.40.50.720">
    <property type="entry name" value="NAD(P)-binding Rossmann-like Domain"/>
    <property type="match status" value="1"/>
</dbReference>
<gene>
    <name evidence="2" type="ORF">GCM10023321_17840</name>
</gene>
<comment type="caution">
    <text evidence="2">The sequence shown here is derived from an EMBL/GenBank/DDBJ whole genome shotgun (WGS) entry which is preliminary data.</text>
</comment>
<dbReference type="InterPro" id="IPR036291">
    <property type="entry name" value="NAD(P)-bd_dom_sf"/>
</dbReference>
<name>A0ABP9PS46_9PSEU</name>
<dbReference type="EMBL" id="BAABJP010000007">
    <property type="protein sequence ID" value="GAA5151208.1"/>
    <property type="molecule type" value="Genomic_DNA"/>
</dbReference>
<feature type="region of interest" description="Disordered" evidence="1">
    <location>
        <begin position="252"/>
        <end position="287"/>
    </location>
</feature>
<proteinExistence type="predicted"/>
<dbReference type="InterPro" id="IPR002347">
    <property type="entry name" value="SDR_fam"/>
</dbReference>
<dbReference type="PANTHER" id="PTHR44147:SF2">
    <property type="entry name" value="DEHYDROGENASE_REDUCTASE SDR FAMILY MEMBER 1"/>
    <property type="match status" value="1"/>
</dbReference>